<evidence type="ECO:0000313" key="2">
    <source>
        <dbReference type="EMBL" id="KII63533.1"/>
    </source>
</evidence>
<dbReference type="AlphaFoldDB" id="A0A0C2IDZ6"/>
<dbReference type="Proteomes" id="UP000031668">
    <property type="component" value="Unassembled WGS sequence"/>
</dbReference>
<organism evidence="2 3">
    <name type="scientific">Thelohanellus kitauei</name>
    <name type="common">Myxosporean</name>
    <dbReference type="NCBI Taxonomy" id="669202"/>
    <lineage>
        <taxon>Eukaryota</taxon>
        <taxon>Metazoa</taxon>
        <taxon>Cnidaria</taxon>
        <taxon>Myxozoa</taxon>
        <taxon>Myxosporea</taxon>
        <taxon>Bivalvulida</taxon>
        <taxon>Platysporina</taxon>
        <taxon>Myxobolidae</taxon>
        <taxon>Thelohanellus</taxon>
    </lineage>
</organism>
<name>A0A0C2IDZ6_THEKT</name>
<feature type="signal peptide" evidence="1">
    <location>
        <begin position="1"/>
        <end position="20"/>
    </location>
</feature>
<accession>A0A0C2IDZ6</accession>
<keyword evidence="1" id="KW-0732">Signal</keyword>
<keyword evidence="3" id="KW-1185">Reference proteome</keyword>
<comment type="caution">
    <text evidence="2">The sequence shown here is derived from an EMBL/GenBank/DDBJ whole genome shotgun (WGS) entry which is preliminary data.</text>
</comment>
<reference evidence="2 3" key="1">
    <citation type="journal article" date="2014" name="Genome Biol. Evol.">
        <title>The genome of the myxosporean Thelohanellus kitauei shows adaptations to nutrient acquisition within its fish host.</title>
        <authorList>
            <person name="Yang Y."/>
            <person name="Xiong J."/>
            <person name="Zhou Z."/>
            <person name="Huo F."/>
            <person name="Miao W."/>
            <person name="Ran C."/>
            <person name="Liu Y."/>
            <person name="Zhang J."/>
            <person name="Feng J."/>
            <person name="Wang M."/>
            <person name="Wang M."/>
            <person name="Wang L."/>
            <person name="Yao B."/>
        </authorList>
    </citation>
    <scope>NUCLEOTIDE SEQUENCE [LARGE SCALE GENOMIC DNA]</scope>
    <source>
        <strain evidence="2">Wuqing</strain>
    </source>
</reference>
<protein>
    <submittedName>
        <fullName evidence="2">Uncharacterized protein</fullName>
    </submittedName>
</protein>
<dbReference type="EMBL" id="JWZT01004661">
    <property type="protein sequence ID" value="KII63533.1"/>
    <property type="molecule type" value="Genomic_DNA"/>
</dbReference>
<sequence length="112" mass="13091">MENWAFIELLVMLSAFPVLCEEDPFRTHYSILDSTMFVMSREDATCRIWRFYDLFSMSDLDELFGNSACTSYDVDVDLSDSVSPDIQELTQLKVYNSPIYCWAYLSLKHTEI</sequence>
<evidence type="ECO:0000313" key="3">
    <source>
        <dbReference type="Proteomes" id="UP000031668"/>
    </source>
</evidence>
<feature type="chain" id="PRO_5002162396" evidence="1">
    <location>
        <begin position="21"/>
        <end position="112"/>
    </location>
</feature>
<proteinExistence type="predicted"/>
<gene>
    <name evidence="2" type="ORF">RF11_08066</name>
</gene>
<evidence type="ECO:0000256" key="1">
    <source>
        <dbReference type="SAM" id="SignalP"/>
    </source>
</evidence>